<evidence type="ECO:0000256" key="1">
    <source>
        <dbReference type="SAM" id="MobiDB-lite"/>
    </source>
</evidence>
<protein>
    <submittedName>
        <fullName evidence="2">Uncharacterized protein</fullName>
    </submittedName>
</protein>
<proteinExistence type="predicted"/>
<accession>A0A229VYF2</accession>
<gene>
    <name evidence="2" type="ORF">Tam10B_1116</name>
</gene>
<organism evidence="2 3">
    <name type="scientific">Bifidobacterium vansinderenii</name>
    <dbReference type="NCBI Taxonomy" id="1984871"/>
    <lineage>
        <taxon>Bacteria</taxon>
        <taxon>Bacillati</taxon>
        <taxon>Actinomycetota</taxon>
        <taxon>Actinomycetes</taxon>
        <taxon>Bifidobacteriales</taxon>
        <taxon>Bifidobacteriaceae</taxon>
        <taxon>Bifidobacterium</taxon>
    </lineage>
</organism>
<evidence type="ECO:0000313" key="3">
    <source>
        <dbReference type="Proteomes" id="UP000215433"/>
    </source>
</evidence>
<dbReference type="AlphaFoldDB" id="A0A229VYF2"/>
<sequence>MAHAMTEGGIQNREGSQSLPQSDFVVQLPP</sequence>
<feature type="region of interest" description="Disordered" evidence="1">
    <location>
        <begin position="1"/>
        <end position="30"/>
    </location>
</feature>
<name>A0A229VYF2_9BIFI</name>
<dbReference type="EMBL" id="NEWD01000012">
    <property type="protein sequence ID" value="OXN00645.1"/>
    <property type="molecule type" value="Genomic_DNA"/>
</dbReference>
<comment type="caution">
    <text evidence="2">The sequence shown here is derived from an EMBL/GenBank/DDBJ whole genome shotgun (WGS) entry which is preliminary data.</text>
</comment>
<dbReference type="Proteomes" id="UP000215433">
    <property type="component" value="Unassembled WGS sequence"/>
</dbReference>
<keyword evidence="3" id="KW-1185">Reference proteome</keyword>
<evidence type="ECO:0000313" key="2">
    <source>
        <dbReference type="EMBL" id="OXN00645.1"/>
    </source>
</evidence>
<reference evidence="2 3" key="1">
    <citation type="submission" date="2017-05" db="EMBL/GenBank/DDBJ databases">
        <title>Bifidobacterium vansinderenii sp. nov.</title>
        <authorList>
            <person name="Lugli G.A."/>
            <person name="Duranti S."/>
            <person name="Mangifesta M."/>
        </authorList>
    </citation>
    <scope>NUCLEOTIDE SEQUENCE [LARGE SCALE GENOMIC DNA]</scope>
    <source>
        <strain evidence="2 3">Tam10B</strain>
    </source>
</reference>